<evidence type="ECO:0000259" key="1">
    <source>
        <dbReference type="Pfam" id="PF07693"/>
    </source>
</evidence>
<feature type="domain" description="KAP NTPase" evidence="1">
    <location>
        <begin position="124"/>
        <end position="248"/>
    </location>
</feature>
<protein>
    <recommendedName>
        <fullName evidence="1">KAP NTPase domain-containing protein</fullName>
    </recommendedName>
</protein>
<evidence type="ECO:0000313" key="2">
    <source>
        <dbReference type="EMBL" id="QNN76566.1"/>
    </source>
</evidence>
<organism evidence="2 3">
    <name type="scientific">Pseudoxanthomonas mexicana</name>
    <dbReference type="NCBI Taxonomy" id="128785"/>
    <lineage>
        <taxon>Bacteria</taxon>
        <taxon>Pseudomonadati</taxon>
        <taxon>Pseudomonadota</taxon>
        <taxon>Gammaproteobacteria</taxon>
        <taxon>Lysobacterales</taxon>
        <taxon>Lysobacteraceae</taxon>
        <taxon>Pseudoxanthomonas</taxon>
    </lineage>
</organism>
<name>A0A7G9T8Z1_PSEMX</name>
<sequence length="605" mass="67188">MKANEEPMQTESHEEAGAGGSSVALKVIENYLKDKSPNSAILVSGEWGAGKTYLIGSKKEYFQKKSKKKFVTFSVAGLSTREELDQALFLASAPWLLDGHVQAAGVFAKAALRFLKIEPKDFNLKAEFNENRIVVVIEDIDRFFGDLKVLFGLVVDLVDQSKVHTILVAAEDKLFSHVAYSEWKEKIVGQTVLIEPDIPKMVDVFIKEIPGDSTRSRLVSRQKDLERIAIEWNLSNLRSLRFAIKQLALVIDEIGENIDRLKDLDKILLCGIFLGLLEVRRSARAAATIGRMFSHEGLSEDAQAALAGASLGSDDLSEEGAFVKQMIERYPSFEFSLFPGGIAFLRFFRTGDISAEEMIAAFAPQVETVSKREVFLREYLSLSQAEFDEEYDSIISDLKAGRVSSMAQVARIYLSLKFLADKRSIALTSSEVKEVVLSAIDLVPSENVEDPYAGEDFWYMTGADAEIDEVRDAIESKRSQARDAKLEAMRLGLWSDEEGLAARLREWRNQVLFIGDASTAVSGILALSPAGIQEVVRLFGSRSRFSDFRTRLAAEKKTLIEVADALESSLSSIDKLSVRDSQLLVLARTMRAFSEQLDDVPDGDS</sequence>
<gene>
    <name evidence="2" type="ORF">IAE60_11465</name>
</gene>
<dbReference type="AlphaFoldDB" id="A0A7G9T8Z1"/>
<proteinExistence type="predicted"/>
<dbReference type="Proteomes" id="UP000515838">
    <property type="component" value="Chromosome"/>
</dbReference>
<reference evidence="2 3" key="1">
    <citation type="submission" date="2020-08" db="EMBL/GenBank/DDBJ databases">
        <title>Streptomycin Non-resistant strain, P. mexicana.</title>
        <authorList>
            <person name="Ganesh-Kumar S."/>
            <person name="Zhe T."/>
            <person name="Yu Z."/>
            <person name="Min Y."/>
        </authorList>
    </citation>
    <scope>NUCLEOTIDE SEQUENCE [LARGE SCALE GENOMIC DNA]</scope>
    <source>
        <strain evidence="2 3">GTZY2</strain>
    </source>
</reference>
<dbReference type="SUPFAM" id="SSF52540">
    <property type="entry name" value="P-loop containing nucleoside triphosphate hydrolases"/>
    <property type="match status" value="1"/>
</dbReference>
<dbReference type="InterPro" id="IPR011646">
    <property type="entry name" value="KAP_P-loop"/>
</dbReference>
<feature type="domain" description="KAP NTPase" evidence="1">
    <location>
        <begin position="28"/>
        <end position="89"/>
    </location>
</feature>
<dbReference type="Pfam" id="PF07693">
    <property type="entry name" value="KAP_NTPase"/>
    <property type="match status" value="2"/>
</dbReference>
<dbReference type="Gene3D" id="3.40.50.300">
    <property type="entry name" value="P-loop containing nucleotide triphosphate hydrolases"/>
    <property type="match status" value="1"/>
</dbReference>
<dbReference type="InterPro" id="IPR027417">
    <property type="entry name" value="P-loop_NTPase"/>
</dbReference>
<dbReference type="EMBL" id="CP060731">
    <property type="protein sequence ID" value="QNN76566.1"/>
    <property type="molecule type" value="Genomic_DNA"/>
</dbReference>
<dbReference type="RefSeq" id="WP_187572343.1">
    <property type="nucleotide sequence ID" value="NZ_CP060731.1"/>
</dbReference>
<dbReference type="GeneID" id="81471594"/>
<evidence type="ECO:0000313" key="3">
    <source>
        <dbReference type="Proteomes" id="UP000515838"/>
    </source>
</evidence>
<accession>A0A7G9T8Z1</accession>